<evidence type="ECO:0000256" key="1">
    <source>
        <dbReference type="ARBA" id="ARBA00023224"/>
    </source>
</evidence>
<dbReference type="SMART" id="SM01358">
    <property type="entry name" value="HBM"/>
    <property type="match status" value="1"/>
</dbReference>
<evidence type="ECO:0000259" key="6">
    <source>
        <dbReference type="PROSITE" id="PS50885"/>
    </source>
</evidence>
<dbReference type="AlphaFoldDB" id="A0A5E8GTK2"/>
<evidence type="ECO:0000256" key="4">
    <source>
        <dbReference type="SAM" id="Phobius"/>
    </source>
</evidence>
<evidence type="ECO:0000256" key="2">
    <source>
        <dbReference type="ARBA" id="ARBA00029447"/>
    </source>
</evidence>
<dbReference type="Proteomes" id="UP000004703">
    <property type="component" value="Chromosome"/>
</dbReference>
<reference evidence="7 8" key="1">
    <citation type="submission" date="2008-01" db="EMBL/GenBank/DDBJ databases">
        <authorList>
            <person name="Wagner-Dobler I."/>
            <person name="Ferriera S."/>
            <person name="Johnson J."/>
            <person name="Kravitz S."/>
            <person name="Beeson K."/>
            <person name="Sutton G."/>
            <person name="Rogers Y.-H."/>
            <person name="Friedman R."/>
            <person name="Frazier M."/>
            <person name="Venter J.C."/>
        </authorList>
    </citation>
    <scope>NUCLEOTIDE SEQUENCE [LARGE SCALE GENOMIC DNA]</scope>
    <source>
        <strain evidence="8">DSM 17067 / NCIMB 14079 / DFL-11</strain>
    </source>
</reference>
<evidence type="ECO:0000259" key="5">
    <source>
        <dbReference type="PROSITE" id="PS50111"/>
    </source>
</evidence>
<evidence type="ECO:0000313" key="7">
    <source>
        <dbReference type="EMBL" id="EEE43095.1"/>
    </source>
</evidence>
<keyword evidence="4" id="KW-0812">Transmembrane</keyword>
<dbReference type="Gene3D" id="1.10.287.950">
    <property type="entry name" value="Methyl-accepting chemotaxis protein"/>
    <property type="match status" value="1"/>
</dbReference>
<dbReference type="GO" id="GO:0016020">
    <property type="term" value="C:membrane"/>
    <property type="evidence" value="ECO:0007669"/>
    <property type="project" value="InterPro"/>
</dbReference>
<dbReference type="PANTHER" id="PTHR32089">
    <property type="entry name" value="METHYL-ACCEPTING CHEMOTAXIS PROTEIN MCPB"/>
    <property type="match status" value="1"/>
</dbReference>
<dbReference type="Gene3D" id="6.10.340.10">
    <property type="match status" value="1"/>
</dbReference>
<sequence length="654" mass="70508">MKSITNLSIAARVGSLSAITVVAIVLLFFVARHSQELVSTENDRLAEYSQMDYYVSQVLAKAQDMRRLEKDFLLTKDETLTATYEERYGEAVEFLKLTAEKPEAADQIPLIEGLKNTLALHKAEFDGIVAHSTEMGLDETLGLKGELRSAVQKVEERLKAANLDALTVKMLMMRRHEKDFMLRGADKYIGRIDDRRSEFADMLPNSGLPDAEQKEISALLDTYQAAFKKFAEKAQFIDAQVAAADETFAKIMPDWAKLSEAAYLGKQAASAGLESARSFSNNLFLVIGSISLILAIGLGWLIGRSITRPINDLTEVMEELAGGNNDVTVAYADRSNEIGSIARAVEVFRANAIRTQELEQEQQDRTARSEEEKRAFMENLASQFEASVGAIVERVSSTAANLDQSAQTMARVSENTSERAEVAASASAQTTENVSVVASAAEEMTASISEINQQIIRASAASKSAAQDVSGTAAQMESLANMADRIGEVVSMISDIAEQTNLLALNATIESARAGEAGKGFAVVASEVKALANETAKATENISQLVTEIQLETKTAVGSIAKIGDVMRDLDQSSTAIASAMEEQGATTQSVAENVAQAANGTRDVSDSIKVVKDASVESSDATHAVQSSINDLTEQSNLLRDEVNRFLGQIRAA</sequence>
<name>A0A5E8GTK2_ROSAD</name>
<dbReference type="EMBL" id="ACCU02000004">
    <property type="protein sequence ID" value="EEE43095.1"/>
    <property type="molecule type" value="Genomic_DNA"/>
</dbReference>
<keyword evidence="4" id="KW-1133">Transmembrane helix</keyword>
<proteinExistence type="inferred from homology"/>
<keyword evidence="4" id="KW-0472">Membrane</keyword>
<feature type="transmembrane region" description="Helical" evidence="4">
    <location>
        <begin position="12"/>
        <end position="31"/>
    </location>
</feature>
<evidence type="ECO:0000256" key="3">
    <source>
        <dbReference type="PROSITE-ProRule" id="PRU00284"/>
    </source>
</evidence>
<protein>
    <submittedName>
        <fullName evidence="7">Methyl-accepting chemotaxis protein</fullName>
    </submittedName>
</protein>
<dbReference type="CDD" id="cd06225">
    <property type="entry name" value="HAMP"/>
    <property type="match status" value="1"/>
</dbReference>
<dbReference type="PROSITE" id="PS50885">
    <property type="entry name" value="HAMP"/>
    <property type="match status" value="1"/>
</dbReference>
<dbReference type="PANTHER" id="PTHR32089:SF112">
    <property type="entry name" value="LYSOZYME-LIKE PROTEIN-RELATED"/>
    <property type="match status" value="1"/>
</dbReference>
<evidence type="ECO:0000313" key="8">
    <source>
        <dbReference type="Proteomes" id="UP000004703"/>
    </source>
</evidence>
<dbReference type="InterPro" id="IPR004089">
    <property type="entry name" value="MCPsignal_dom"/>
</dbReference>
<dbReference type="SMART" id="SM00283">
    <property type="entry name" value="MA"/>
    <property type="match status" value="1"/>
</dbReference>
<dbReference type="InterPro" id="IPR003660">
    <property type="entry name" value="HAMP_dom"/>
</dbReference>
<dbReference type="Pfam" id="PF00672">
    <property type="entry name" value="HAMP"/>
    <property type="match status" value="1"/>
</dbReference>
<comment type="caution">
    <text evidence="7">The sequence shown here is derived from an EMBL/GenBank/DDBJ whole genome shotgun (WGS) entry which is preliminary data.</text>
</comment>
<organism evidence="7 8">
    <name type="scientific">Roseibium alexandrii (strain DSM 17067 / NCIMB 14079 / DFL-11)</name>
    <name type="common">Labrenzia alexandrii</name>
    <dbReference type="NCBI Taxonomy" id="244592"/>
    <lineage>
        <taxon>Bacteria</taxon>
        <taxon>Pseudomonadati</taxon>
        <taxon>Pseudomonadota</taxon>
        <taxon>Alphaproteobacteria</taxon>
        <taxon>Hyphomicrobiales</taxon>
        <taxon>Stappiaceae</taxon>
        <taxon>Roseibium</taxon>
    </lineage>
</organism>
<feature type="transmembrane region" description="Helical" evidence="4">
    <location>
        <begin position="283"/>
        <end position="303"/>
    </location>
</feature>
<gene>
    <name evidence="7" type="ORF">SADFL11_381</name>
</gene>
<dbReference type="SUPFAM" id="SSF58104">
    <property type="entry name" value="Methyl-accepting chemotaxis protein (MCP) signaling domain"/>
    <property type="match status" value="1"/>
</dbReference>
<dbReference type="Pfam" id="PF00015">
    <property type="entry name" value="MCPsignal"/>
    <property type="match status" value="1"/>
</dbReference>
<accession>A0A5E8GTK2</accession>
<dbReference type="InterPro" id="IPR032255">
    <property type="entry name" value="HBM"/>
</dbReference>
<feature type="domain" description="HAMP" evidence="6">
    <location>
        <begin position="304"/>
        <end position="357"/>
    </location>
</feature>
<comment type="similarity">
    <text evidence="2">Belongs to the methyl-accepting chemotaxis (MCP) protein family.</text>
</comment>
<dbReference type="SMART" id="SM00304">
    <property type="entry name" value="HAMP"/>
    <property type="match status" value="1"/>
</dbReference>
<feature type="domain" description="Methyl-accepting transducer" evidence="5">
    <location>
        <begin position="398"/>
        <end position="634"/>
    </location>
</feature>
<keyword evidence="1 3" id="KW-0807">Transducer</keyword>
<reference evidence="7 8" key="2">
    <citation type="submission" date="2013-04" db="EMBL/GenBank/DDBJ databases">
        <authorList>
            <person name="Fiebig A."/>
            <person name="Pradella S."/>
            <person name="Wagner-Doebler I."/>
        </authorList>
    </citation>
    <scope>NUCLEOTIDE SEQUENCE [LARGE SCALE GENOMIC DNA]</scope>
    <source>
        <strain evidence="8">DSM 17067 / NCIMB 14079 / DFL-11</strain>
    </source>
</reference>
<dbReference type="PROSITE" id="PS50111">
    <property type="entry name" value="CHEMOTAXIS_TRANSDUC_2"/>
    <property type="match status" value="1"/>
</dbReference>
<dbReference type="GO" id="GO:0007165">
    <property type="term" value="P:signal transduction"/>
    <property type="evidence" value="ECO:0007669"/>
    <property type="project" value="UniProtKB-KW"/>
</dbReference>
<dbReference type="RefSeq" id="WP_008188954.1">
    <property type="nucleotide sequence ID" value="NZ_CM011002.1"/>
</dbReference>